<feature type="compositionally biased region" description="Acidic residues" evidence="2">
    <location>
        <begin position="477"/>
        <end position="499"/>
    </location>
</feature>
<dbReference type="Gene3D" id="3.30.70.2390">
    <property type="match status" value="1"/>
</dbReference>
<keyword evidence="7" id="KW-1185">Reference proteome</keyword>
<dbReference type="Pfam" id="PF03816">
    <property type="entry name" value="LytR_cpsA_psr"/>
    <property type="match status" value="1"/>
</dbReference>
<feature type="compositionally biased region" description="Polar residues" evidence="2">
    <location>
        <begin position="500"/>
        <end position="513"/>
    </location>
</feature>
<feature type="compositionally biased region" description="Polar residues" evidence="2">
    <location>
        <begin position="1"/>
        <end position="11"/>
    </location>
</feature>
<comment type="caution">
    <text evidence="6">The sequence shown here is derived from an EMBL/GenBank/DDBJ whole genome shotgun (WGS) entry which is preliminary data.</text>
</comment>
<feature type="region of interest" description="Disordered" evidence="2">
    <location>
        <begin position="357"/>
        <end position="383"/>
    </location>
</feature>
<dbReference type="Proteomes" id="UP000806528">
    <property type="component" value="Unassembled WGS sequence"/>
</dbReference>
<feature type="domain" description="LytR/CpsA/Psr regulator C-terminal" evidence="5">
    <location>
        <begin position="381"/>
        <end position="467"/>
    </location>
</feature>
<sequence length="513" mass="55056">MSDDNAGQQGSAGEFRRERSQPLPPERRRSPRSGRFTVPSAGARRRRTGLLLMSALSVLVLLASGISWGATEWVSGNINRSDVFGGLAEDDRPDNDSGALTFLVIGSDGRDDMSSEDQNALSVGSTPGQRSDAIMLVHLNHDRDRVTVVGLPRDLWVDIPGEGEDKINAAYAYGGPQKSVETVESVTGVRIDHYVEVDFTGFVDVVDSLGGVEVCLEEDIEDPKAKLDLEAGTHEVDGTEALAFSRTRATERGDLDRIDRQQQVVAAMMDRALSTETLSDPAKLTSFLQTSLSSLTVDESLDTAALNELGHQMRGLDLGAVDFAQVPIADMEHWTERGDVAVLWDEPAARDLFADIQADRPVGDEEEAAAEDEDSEPTPTDIPVRVFNGTASPGVGAELDAQLSQAGFELTGEAENWTSRDLAGTQVRYGPDMAEEAAYVSGLIDGSEAVEEDTLDGELQIVIGFNYTSFDAPAAEADAEPAEEEEAEETPTELPEESEGSATTSTAEDNICS</sequence>
<feature type="region of interest" description="Disordered" evidence="2">
    <location>
        <begin position="472"/>
        <end position="513"/>
    </location>
</feature>
<organism evidence="6 7">
    <name type="scientific">Nocardiopsis coralli</name>
    <dbReference type="NCBI Taxonomy" id="2772213"/>
    <lineage>
        <taxon>Bacteria</taxon>
        <taxon>Bacillati</taxon>
        <taxon>Actinomycetota</taxon>
        <taxon>Actinomycetes</taxon>
        <taxon>Streptosporangiales</taxon>
        <taxon>Nocardiopsidaceae</taxon>
        <taxon>Nocardiopsis</taxon>
    </lineage>
</organism>
<keyword evidence="3" id="KW-0812">Transmembrane</keyword>
<accession>A0ABR9P655</accession>
<feature type="domain" description="Cell envelope-related transcriptional attenuator" evidence="4">
    <location>
        <begin position="130"/>
        <end position="272"/>
    </location>
</feature>
<feature type="compositionally biased region" description="Basic and acidic residues" evidence="2">
    <location>
        <begin position="14"/>
        <end position="28"/>
    </location>
</feature>
<evidence type="ECO:0000256" key="1">
    <source>
        <dbReference type="ARBA" id="ARBA00006068"/>
    </source>
</evidence>
<dbReference type="Pfam" id="PF13399">
    <property type="entry name" value="LytR_C"/>
    <property type="match status" value="1"/>
</dbReference>
<dbReference type="Gene3D" id="3.40.630.190">
    <property type="entry name" value="LCP protein"/>
    <property type="match status" value="1"/>
</dbReference>
<dbReference type="InterPro" id="IPR050922">
    <property type="entry name" value="LytR/CpsA/Psr_CW_biosynth"/>
</dbReference>
<comment type="similarity">
    <text evidence="1">Belongs to the LytR/CpsA/Psr (LCP) family.</text>
</comment>
<keyword evidence="3" id="KW-0472">Membrane</keyword>
<dbReference type="NCBIfam" id="TIGR00350">
    <property type="entry name" value="lytR_cpsA_psr"/>
    <property type="match status" value="1"/>
</dbReference>
<dbReference type="InterPro" id="IPR027381">
    <property type="entry name" value="LytR/CpsA/Psr_C"/>
</dbReference>
<gene>
    <name evidence="6" type="ORF">IDM40_11465</name>
</gene>
<dbReference type="RefSeq" id="WP_193121939.1">
    <property type="nucleotide sequence ID" value="NZ_JADBGI010000008.1"/>
</dbReference>
<name>A0ABR9P655_9ACTN</name>
<evidence type="ECO:0000313" key="7">
    <source>
        <dbReference type="Proteomes" id="UP000806528"/>
    </source>
</evidence>
<evidence type="ECO:0000259" key="4">
    <source>
        <dbReference type="Pfam" id="PF03816"/>
    </source>
</evidence>
<dbReference type="PANTHER" id="PTHR33392">
    <property type="entry name" value="POLYISOPRENYL-TEICHOIC ACID--PEPTIDOGLYCAN TEICHOIC ACID TRANSFERASE TAGU"/>
    <property type="match status" value="1"/>
</dbReference>
<feature type="transmembrane region" description="Helical" evidence="3">
    <location>
        <begin position="50"/>
        <end position="70"/>
    </location>
</feature>
<dbReference type="InterPro" id="IPR004474">
    <property type="entry name" value="LytR_CpsA_psr"/>
</dbReference>
<protein>
    <submittedName>
        <fullName evidence="6">LCP family protein</fullName>
    </submittedName>
</protein>
<proteinExistence type="inferred from homology"/>
<evidence type="ECO:0000256" key="3">
    <source>
        <dbReference type="SAM" id="Phobius"/>
    </source>
</evidence>
<feature type="compositionally biased region" description="Acidic residues" evidence="2">
    <location>
        <begin position="364"/>
        <end position="376"/>
    </location>
</feature>
<evidence type="ECO:0000313" key="6">
    <source>
        <dbReference type="EMBL" id="MBE2999319.1"/>
    </source>
</evidence>
<reference evidence="6 7" key="1">
    <citation type="submission" date="2020-09" db="EMBL/GenBank/DDBJ databases">
        <title>Diversity and distribution of actinomycetes associated with coral in the coast of Hainan.</title>
        <authorList>
            <person name="Li F."/>
        </authorList>
    </citation>
    <scope>NUCLEOTIDE SEQUENCE [LARGE SCALE GENOMIC DNA]</scope>
    <source>
        <strain evidence="6 7">HNM0947</strain>
    </source>
</reference>
<feature type="region of interest" description="Disordered" evidence="2">
    <location>
        <begin position="1"/>
        <end position="41"/>
    </location>
</feature>
<evidence type="ECO:0000259" key="5">
    <source>
        <dbReference type="Pfam" id="PF13399"/>
    </source>
</evidence>
<evidence type="ECO:0000256" key="2">
    <source>
        <dbReference type="SAM" id="MobiDB-lite"/>
    </source>
</evidence>
<dbReference type="EMBL" id="JADBGI010000008">
    <property type="protein sequence ID" value="MBE2999319.1"/>
    <property type="molecule type" value="Genomic_DNA"/>
</dbReference>
<dbReference type="PANTHER" id="PTHR33392:SF6">
    <property type="entry name" value="POLYISOPRENYL-TEICHOIC ACID--PEPTIDOGLYCAN TEICHOIC ACID TRANSFERASE TAGU"/>
    <property type="match status" value="1"/>
</dbReference>
<keyword evidence="3" id="KW-1133">Transmembrane helix</keyword>